<dbReference type="RefSeq" id="WP_072873837.1">
    <property type="nucleotide sequence ID" value="NZ_FRAF01000009.1"/>
</dbReference>
<dbReference type="STRING" id="1830138.SAMN05443507_109120"/>
<dbReference type="GO" id="GO:0043022">
    <property type="term" value="F:ribosome binding"/>
    <property type="evidence" value="ECO:0007669"/>
    <property type="project" value="InterPro"/>
</dbReference>
<dbReference type="GO" id="GO:0005737">
    <property type="term" value="C:cytoplasm"/>
    <property type="evidence" value="ECO:0007669"/>
    <property type="project" value="UniProtKB-SubCell"/>
</dbReference>
<dbReference type="Pfam" id="PF05239">
    <property type="entry name" value="PRC"/>
    <property type="match status" value="1"/>
</dbReference>
<protein>
    <recommendedName>
        <fullName evidence="5">Ribosome maturation factor RimM</fullName>
    </recommendedName>
</protein>
<keyword evidence="4 5" id="KW-0143">Chaperone</keyword>
<dbReference type="PANTHER" id="PTHR33692">
    <property type="entry name" value="RIBOSOME MATURATION FACTOR RIMM"/>
    <property type="match status" value="1"/>
</dbReference>
<comment type="similarity">
    <text evidence="5">Belongs to the RimM family.</text>
</comment>
<dbReference type="InterPro" id="IPR011033">
    <property type="entry name" value="PRC_barrel-like_sf"/>
</dbReference>
<dbReference type="InterPro" id="IPR036976">
    <property type="entry name" value="RimM_N_sf"/>
</dbReference>
<keyword evidence="9" id="KW-1185">Reference proteome</keyword>
<sequence length="183" mass="21076">MREKFFTVGVIVSPHALRGAVKVYPRTDFPEVRFSKGSQLWIRRPNQDPFQEVFVESAKKHQKFWILTFEQIQSISQVEDWRKTELCIPESMLEPLPEGTYYIHQLIGLQVYRDSGEYLGELMEVLQPGANDVYVVKKSDQTRELLIPAIPSCVLNISLDEKRMTVHLLPGLLEEETGEGQNA</sequence>
<comment type="subunit">
    <text evidence="5">Binds ribosomal protein uS19.</text>
</comment>
<comment type="function">
    <text evidence="5">An accessory protein needed during the final step in the assembly of 30S ribosomal subunit, possibly for assembly of the head region. Essential for efficient processing of 16S rRNA. May be needed both before and after RbfA during the maturation of 16S rRNA. It has affinity for free ribosomal 30S subunits but not for 70S ribosomes.</text>
</comment>
<dbReference type="GO" id="GO:0005840">
    <property type="term" value="C:ribosome"/>
    <property type="evidence" value="ECO:0007669"/>
    <property type="project" value="InterPro"/>
</dbReference>
<dbReference type="HAMAP" id="MF_00014">
    <property type="entry name" value="Ribosome_mat_RimM"/>
    <property type="match status" value="1"/>
</dbReference>
<evidence type="ECO:0000259" key="6">
    <source>
        <dbReference type="Pfam" id="PF01782"/>
    </source>
</evidence>
<dbReference type="SUPFAM" id="SSF50346">
    <property type="entry name" value="PRC-barrel domain"/>
    <property type="match status" value="1"/>
</dbReference>
<feature type="domain" description="PRC-barrel" evidence="7">
    <location>
        <begin position="99"/>
        <end position="171"/>
    </location>
</feature>
<evidence type="ECO:0000313" key="9">
    <source>
        <dbReference type="Proteomes" id="UP000184016"/>
    </source>
</evidence>
<dbReference type="InterPro" id="IPR009000">
    <property type="entry name" value="Transl_B-barrel_sf"/>
</dbReference>
<dbReference type="Gene3D" id="2.30.30.240">
    <property type="entry name" value="PRC-barrel domain"/>
    <property type="match status" value="1"/>
</dbReference>
<accession>A0A1M6QBX5</accession>
<dbReference type="GO" id="GO:0042274">
    <property type="term" value="P:ribosomal small subunit biogenesis"/>
    <property type="evidence" value="ECO:0007669"/>
    <property type="project" value="UniProtKB-UniRule"/>
</dbReference>
<dbReference type="AlphaFoldDB" id="A0A1M6QBX5"/>
<dbReference type="SUPFAM" id="SSF50447">
    <property type="entry name" value="Translation proteins"/>
    <property type="match status" value="1"/>
</dbReference>
<comment type="domain">
    <text evidence="5">The PRC barrel domain binds ribosomal protein uS19.</text>
</comment>
<dbReference type="PANTHER" id="PTHR33692:SF1">
    <property type="entry name" value="RIBOSOME MATURATION FACTOR RIMM"/>
    <property type="match status" value="1"/>
</dbReference>
<dbReference type="Pfam" id="PF01782">
    <property type="entry name" value="RimM"/>
    <property type="match status" value="1"/>
</dbReference>
<name>A0A1M6QBX5_9BACL</name>
<feature type="domain" description="RimM N-terminal" evidence="6">
    <location>
        <begin position="7"/>
        <end position="91"/>
    </location>
</feature>
<evidence type="ECO:0000256" key="1">
    <source>
        <dbReference type="ARBA" id="ARBA00022490"/>
    </source>
</evidence>
<keyword evidence="2 5" id="KW-0690">Ribosome biogenesis</keyword>
<evidence type="ECO:0000259" key="7">
    <source>
        <dbReference type="Pfam" id="PF05239"/>
    </source>
</evidence>
<dbReference type="EMBL" id="FRAF01000009">
    <property type="protein sequence ID" value="SHK17666.1"/>
    <property type="molecule type" value="Genomic_DNA"/>
</dbReference>
<dbReference type="Proteomes" id="UP000184016">
    <property type="component" value="Unassembled WGS sequence"/>
</dbReference>
<evidence type="ECO:0000256" key="2">
    <source>
        <dbReference type="ARBA" id="ARBA00022517"/>
    </source>
</evidence>
<proteinExistence type="inferred from homology"/>
<comment type="subcellular location">
    <subcellularLocation>
        <location evidence="5">Cytoplasm</location>
    </subcellularLocation>
</comment>
<dbReference type="GO" id="GO:0006364">
    <property type="term" value="P:rRNA processing"/>
    <property type="evidence" value="ECO:0007669"/>
    <property type="project" value="UniProtKB-UniRule"/>
</dbReference>
<keyword evidence="1 5" id="KW-0963">Cytoplasm</keyword>
<gene>
    <name evidence="5" type="primary">rimM</name>
    <name evidence="8" type="ORF">SAMN05443507_109120</name>
</gene>
<dbReference type="OrthoDB" id="9810331at2"/>
<reference evidence="9" key="1">
    <citation type="submission" date="2016-11" db="EMBL/GenBank/DDBJ databases">
        <authorList>
            <person name="Varghese N."/>
            <person name="Submissions S."/>
        </authorList>
    </citation>
    <scope>NUCLEOTIDE SEQUENCE [LARGE SCALE GENOMIC DNA]</scope>
    <source>
        <strain evidence="9">USBA-503</strain>
    </source>
</reference>
<evidence type="ECO:0000256" key="3">
    <source>
        <dbReference type="ARBA" id="ARBA00022552"/>
    </source>
</evidence>
<keyword evidence="3 5" id="KW-0698">rRNA processing</keyword>
<dbReference type="InterPro" id="IPR011961">
    <property type="entry name" value="RimM"/>
</dbReference>
<evidence type="ECO:0000256" key="4">
    <source>
        <dbReference type="ARBA" id="ARBA00023186"/>
    </source>
</evidence>
<dbReference type="Gene3D" id="2.40.30.60">
    <property type="entry name" value="RimM"/>
    <property type="match status" value="1"/>
</dbReference>
<dbReference type="InterPro" id="IPR027275">
    <property type="entry name" value="PRC-brl_dom"/>
</dbReference>
<dbReference type="InterPro" id="IPR002676">
    <property type="entry name" value="RimM_N"/>
</dbReference>
<dbReference type="NCBIfam" id="TIGR02273">
    <property type="entry name" value="16S_RimM"/>
    <property type="match status" value="1"/>
</dbReference>
<evidence type="ECO:0000256" key="5">
    <source>
        <dbReference type="HAMAP-Rule" id="MF_00014"/>
    </source>
</evidence>
<evidence type="ECO:0000313" key="8">
    <source>
        <dbReference type="EMBL" id="SHK17666.1"/>
    </source>
</evidence>
<organism evidence="8 9">
    <name type="scientific">Alicyclobacillus tolerans</name>
    <dbReference type="NCBI Taxonomy" id="90970"/>
    <lineage>
        <taxon>Bacteria</taxon>
        <taxon>Bacillati</taxon>
        <taxon>Bacillota</taxon>
        <taxon>Bacilli</taxon>
        <taxon>Bacillales</taxon>
        <taxon>Alicyclobacillaceae</taxon>
        <taxon>Alicyclobacillus</taxon>
    </lineage>
</organism>